<dbReference type="GO" id="GO:0005524">
    <property type="term" value="F:ATP binding"/>
    <property type="evidence" value="ECO:0007669"/>
    <property type="project" value="UniProtKB-KW"/>
</dbReference>
<evidence type="ECO:0000313" key="4">
    <source>
        <dbReference type="Proteomes" id="UP000198882"/>
    </source>
</evidence>
<sequence>MKRLPFGVSRLDRMIGGGAPAGSVVLLAGEAGAGAREFCYTATAMNGLAGADPDQFERYYGDLEAEAVLPDAVHYVSFTDERGAIVDEMRYVLDDDLVDAGMADVSVVDLGEAYFQVTPVPTAWYADRTSDITDLGDRTDRRDVLETFGDYLTEHAADNLVVIDSVSDLVAAADEQFGWADLTVLLKGLKRAAHRWGGVILLVVNTDVLEPTEYGRLKEATDGTLSFEWESGGSERARTLVVEQFRGVLSRLEDEDIVRFETEIRDNGFDISNVRKIR</sequence>
<dbReference type="OrthoDB" id="337234at2157"/>
<dbReference type="RefSeq" id="WP_090310272.1">
    <property type="nucleotide sequence ID" value="NZ_FNFE01000006.1"/>
</dbReference>
<evidence type="ECO:0000313" key="3">
    <source>
        <dbReference type="EMBL" id="SDK67832.1"/>
    </source>
</evidence>
<keyword evidence="4" id="KW-1185">Reference proteome</keyword>
<dbReference type="InterPro" id="IPR027417">
    <property type="entry name" value="P-loop_NTPase"/>
</dbReference>
<name>A0A1G9DVF3_9EURY</name>
<proteinExistence type="predicted"/>
<gene>
    <name evidence="3" type="ORF">SAMN04515672_3641</name>
</gene>
<dbReference type="Proteomes" id="UP000198882">
    <property type="component" value="Unassembled WGS sequence"/>
</dbReference>
<dbReference type="EMBL" id="FNFE01000006">
    <property type="protein sequence ID" value="SDK67832.1"/>
    <property type="molecule type" value="Genomic_DNA"/>
</dbReference>
<dbReference type="Gene3D" id="3.40.50.300">
    <property type="entry name" value="P-loop containing nucleotide triphosphate hydrolases"/>
    <property type="match status" value="1"/>
</dbReference>
<evidence type="ECO:0000256" key="1">
    <source>
        <dbReference type="ARBA" id="ARBA00022741"/>
    </source>
</evidence>
<dbReference type="PANTHER" id="PTHR43637:SF3">
    <property type="entry name" value="FLAGELLA-RELATED PROTEIN H-RELATED"/>
    <property type="match status" value="1"/>
</dbReference>
<keyword evidence="1" id="KW-0547">Nucleotide-binding</keyword>
<dbReference type="AlphaFoldDB" id="A0A1G9DVF3"/>
<organism evidence="3 4">
    <name type="scientific">Natronorubrum texcoconense</name>
    <dbReference type="NCBI Taxonomy" id="1095776"/>
    <lineage>
        <taxon>Archaea</taxon>
        <taxon>Methanobacteriati</taxon>
        <taxon>Methanobacteriota</taxon>
        <taxon>Stenosarchaea group</taxon>
        <taxon>Halobacteria</taxon>
        <taxon>Halobacteriales</taxon>
        <taxon>Natrialbaceae</taxon>
        <taxon>Natronorubrum</taxon>
    </lineage>
</organism>
<keyword evidence="2" id="KW-0067">ATP-binding</keyword>
<accession>A0A1G9DVF3</accession>
<dbReference type="SUPFAM" id="SSF52540">
    <property type="entry name" value="P-loop containing nucleoside triphosphate hydrolases"/>
    <property type="match status" value="1"/>
</dbReference>
<protein>
    <submittedName>
        <fullName evidence="3">RecA-superfamily ATPase, KaiC/GvpD/RAD55 family</fullName>
    </submittedName>
</protein>
<reference evidence="4" key="1">
    <citation type="submission" date="2016-10" db="EMBL/GenBank/DDBJ databases">
        <authorList>
            <person name="Varghese N."/>
            <person name="Submissions S."/>
        </authorList>
    </citation>
    <scope>NUCLEOTIDE SEQUENCE [LARGE SCALE GENOMIC DNA]</scope>
    <source>
        <strain evidence="4">B4,CECT 8067,JCM 17497</strain>
    </source>
</reference>
<evidence type="ECO:0000256" key="2">
    <source>
        <dbReference type="ARBA" id="ARBA00022840"/>
    </source>
</evidence>
<dbReference type="PANTHER" id="PTHR43637">
    <property type="entry name" value="UPF0273 PROTEIN TM_0370"/>
    <property type="match status" value="1"/>
</dbReference>
<dbReference type="STRING" id="1095776.SAMN04515672_3641"/>